<evidence type="ECO:0000256" key="2">
    <source>
        <dbReference type="PIRNR" id="PIRNR002094"/>
    </source>
</evidence>
<dbReference type="GO" id="GO:0051082">
    <property type="term" value="F:unfolded protein binding"/>
    <property type="evidence" value="ECO:0007669"/>
    <property type="project" value="InterPro"/>
</dbReference>
<reference evidence="5 6" key="1">
    <citation type="submission" date="2019-04" db="EMBL/GenBank/DDBJ databases">
        <title>A novel phosphate-accumulating bacterium identified in bioreactor for phosphate removal from wastewater.</title>
        <authorList>
            <person name="Kotlyarov R.Y."/>
            <person name="Beletsky A.V."/>
            <person name="Kallistova A.Y."/>
            <person name="Dorofeev A.G."/>
            <person name="Nikolaev Y.Y."/>
            <person name="Pimenov N.V."/>
            <person name="Ravin N.V."/>
            <person name="Mardanov A.V."/>
        </authorList>
    </citation>
    <scope>NUCLEOTIDE SEQUENCE [LARGE SCALE GENOMIC DNA]</scope>
    <source>
        <strain evidence="5 6">Bin19</strain>
    </source>
</reference>
<accession>A0A5S4EJZ1</accession>
<sequence length="172" mass="19565">MKKTIARLLVALMASLPVTYASAVDQLKIGYVNTQRLFRDAPAAVKAAKKIEQEFSKRDQDLQRLAKQVQGLQEALEKGGLTMSESDRRSKEKDLGELSREFQRKQREFREDLNLRQNEENAAIIEKANKAIKQLADNEKYDLIVQDVVWVSPKLDITDKVIKALSDPQPAK</sequence>
<dbReference type="EMBL" id="SWAD01000085">
    <property type="protein sequence ID" value="TMQ75596.1"/>
    <property type="molecule type" value="Genomic_DNA"/>
</dbReference>
<keyword evidence="1 4" id="KW-0732">Signal</keyword>
<protein>
    <submittedName>
        <fullName evidence="5">Outer membrane protein H</fullName>
    </submittedName>
</protein>
<evidence type="ECO:0000256" key="4">
    <source>
        <dbReference type="SAM" id="SignalP"/>
    </source>
</evidence>
<proteinExistence type="inferred from homology"/>
<evidence type="ECO:0000313" key="6">
    <source>
        <dbReference type="Proteomes" id="UP000306324"/>
    </source>
</evidence>
<keyword evidence="6" id="KW-1185">Reference proteome</keyword>
<dbReference type="AlphaFoldDB" id="A0A5S4EJZ1"/>
<dbReference type="InterPro" id="IPR024930">
    <property type="entry name" value="Skp_dom_sf"/>
</dbReference>
<evidence type="ECO:0000313" key="5">
    <source>
        <dbReference type="EMBL" id="TMQ75596.1"/>
    </source>
</evidence>
<dbReference type="RefSeq" id="WP_246148948.1">
    <property type="nucleotide sequence ID" value="NZ_SWAD01000085.1"/>
</dbReference>
<evidence type="ECO:0000256" key="1">
    <source>
        <dbReference type="ARBA" id="ARBA00022729"/>
    </source>
</evidence>
<evidence type="ECO:0000256" key="3">
    <source>
        <dbReference type="SAM" id="MobiDB-lite"/>
    </source>
</evidence>
<dbReference type="InterPro" id="IPR005632">
    <property type="entry name" value="Chaperone_Skp"/>
</dbReference>
<feature type="chain" id="PRO_5024273902" evidence="4">
    <location>
        <begin position="24"/>
        <end position="172"/>
    </location>
</feature>
<feature type="region of interest" description="Disordered" evidence="3">
    <location>
        <begin position="77"/>
        <end position="98"/>
    </location>
</feature>
<dbReference type="SUPFAM" id="SSF111384">
    <property type="entry name" value="OmpH-like"/>
    <property type="match status" value="1"/>
</dbReference>
<dbReference type="Pfam" id="PF03938">
    <property type="entry name" value="OmpH"/>
    <property type="match status" value="1"/>
</dbReference>
<comment type="caution">
    <text evidence="5">The sequence shown here is derived from an EMBL/GenBank/DDBJ whole genome shotgun (WGS) entry which is preliminary data.</text>
</comment>
<dbReference type="GO" id="GO:0050821">
    <property type="term" value="P:protein stabilization"/>
    <property type="evidence" value="ECO:0007669"/>
    <property type="project" value="TreeGrafter"/>
</dbReference>
<feature type="signal peptide" evidence="4">
    <location>
        <begin position="1"/>
        <end position="23"/>
    </location>
</feature>
<dbReference type="SMART" id="SM00935">
    <property type="entry name" value="OmpH"/>
    <property type="match status" value="1"/>
</dbReference>
<dbReference type="Proteomes" id="UP000306324">
    <property type="component" value="Unassembled WGS sequence"/>
</dbReference>
<dbReference type="Gene3D" id="3.30.910.20">
    <property type="entry name" value="Skp domain"/>
    <property type="match status" value="1"/>
</dbReference>
<dbReference type="PANTHER" id="PTHR35089">
    <property type="entry name" value="CHAPERONE PROTEIN SKP"/>
    <property type="match status" value="1"/>
</dbReference>
<organism evidence="5 6">
    <name type="scientific">Candidatus Accumulibacter phosphatis</name>
    <dbReference type="NCBI Taxonomy" id="327160"/>
    <lineage>
        <taxon>Bacteria</taxon>
        <taxon>Pseudomonadati</taxon>
        <taxon>Pseudomonadota</taxon>
        <taxon>Betaproteobacteria</taxon>
        <taxon>Candidatus Accumulibacter</taxon>
    </lineage>
</organism>
<dbReference type="GO" id="GO:0005829">
    <property type="term" value="C:cytosol"/>
    <property type="evidence" value="ECO:0007669"/>
    <property type="project" value="TreeGrafter"/>
</dbReference>
<comment type="similarity">
    <text evidence="2">Belongs to the skp family.</text>
</comment>
<dbReference type="PANTHER" id="PTHR35089:SF1">
    <property type="entry name" value="CHAPERONE PROTEIN SKP"/>
    <property type="match status" value="1"/>
</dbReference>
<feature type="compositionally biased region" description="Basic and acidic residues" evidence="3">
    <location>
        <begin position="85"/>
        <end position="98"/>
    </location>
</feature>
<name>A0A5S4EJZ1_9PROT</name>
<dbReference type="PIRSF" id="PIRSF002094">
    <property type="entry name" value="OMP26_Skp"/>
    <property type="match status" value="1"/>
</dbReference>
<gene>
    <name evidence="5" type="ORF">ACCUM_1032</name>
</gene>